<accession>A0A9X2J6N4</accession>
<dbReference type="PROSITE" id="PS51257">
    <property type="entry name" value="PROKAR_LIPOPROTEIN"/>
    <property type="match status" value="1"/>
</dbReference>
<keyword evidence="2" id="KW-1185">Reference proteome</keyword>
<protein>
    <submittedName>
        <fullName evidence="1">Uncharacterized protein</fullName>
    </submittedName>
</protein>
<proteinExistence type="predicted"/>
<evidence type="ECO:0000313" key="2">
    <source>
        <dbReference type="Proteomes" id="UP001139028"/>
    </source>
</evidence>
<organism evidence="1 2">
    <name type="scientific">Microbulbifer okhotskensis</name>
    <dbReference type="NCBI Taxonomy" id="2926617"/>
    <lineage>
        <taxon>Bacteria</taxon>
        <taxon>Pseudomonadati</taxon>
        <taxon>Pseudomonadota</taxon>
        <taxon>Gammaproteobacteria</taxon>
        <taxon>Cellvibrionales</taxon>
        <taxon>Microbulbiferaceae</taxon>
        <taxon>Microbulbifer</taxon>
    </lineage>
</organism>
<sequence>MKGKILFLVIAVQSLVGCVADGFGDDLSGTPIYYTYKTSPVPFDELTAFPRFCLAGDPFMGALDHCIAEDVHCYQLDTGDWCAGAYSPFPLSYSPY</sequence>
<dbReference type="RefSeq" id="WP_252465104.1">
    <property type="nucleotide sequence ID" value="NZ_JALBWM010000012.1"/>
</dbReference>
<dbReference type="AlphaFoldDB" id="A0A9X2J6N4"/>
<gene>
    <name evidence="1" type="ORF">MO867_04825</name>
</gene>
<reference evidence="1" key="1">
    <citation type="journal article" date="2022" name="Arch. Microbiol.">
        <title>Microbulbifer okhotskensis sp. nov., isolated from a deep bottom sediment of the Okhotsk Sea.</title>
        <authorList>
            <person name="Romanenko L."/>
            <person name="Kurilenko V."/>
            <person name="Otstavnykh N."/>
            <person name="Velansky P."/>
            <person name="Isaeva M."/>
            <person name="Mikhailov V."/>
        </authorList>
    </citation>
    <scope>NUCLEOTIDE SEQUENCE</scope>
    <source>
        <strain evidence="1">OS29</strain>
    </source>
</reference>
<dbReference type="EMBL" id="JALBWM010000012">
    <property type="protein sequence ID" value="MCO1333661.1"/>
    <property type="molecule type" value="Genomic_DNA"/>
</dbReference>
<dbReference type="Proteomes" id="UP001139028">
    <property type="component" value="Unassembled WGS sequence"/>
</dbReference>
<name>A0A9X2J6N4_9GAMM</name>
<evidence type="ECO:0000313" key="1">
    <source>
        <dbReference type="EMBL" id="MCO1333661.1"/>
    </source>
</evidence>
<comment type="caution">
    <text evidence="1">The sequence shown here is derived from an EMBL/GenBank/DDBJ whole genome shotgun (WGS) entry which is preliminary data.</text>
</comment>